<evidence type="ECO:0000313" key="11">
    <source>
        <dbReference type="EMBL" id="MFC6647512.1"/>
    </source>
</evidence>
<proteinExistence type="predicted"/>
<keyword evidence="12" id="KW-1185">Reference proteome</keyword>
<evidence type="ECO:0000256" key="5">
    <source>
        <dbReference type="ARBA" id="ARBA00022679"/>
    </source>
</evidence>
<dbReference type="Pfam" id="PF13506">
    <property type="entry name" value="Glyco_transf_21"/>
    <property type="match status" value="1"/>
</dbReference>
<feature type="transmembrane region" description="Helical" evidence="9">
    <location>
        <begin position="7"/>
        <end position="33"/>
    </location>
</feature>
<reference evidence="10" key="3">
    <citation type="submission" date="2024-09" db="EMBL/GenBank/DDBJ databases">
        <authorList>
            <person name="Sun Q."/>
            <person name="Mori K."/>
        </authorList>
    </citation>
    <scope>NUCLEOTIDE SEQUENCE</scope>
    <source>
        <strain evidence="10">NBRC 107139</strain>
    </source>
</reference>
<dbReference type="Proteomes" id="UP001596391">
    <property type="component" value="Unassembled WGS sequence"/>
</dbReference>
<dbReference type="EMBL" id="JBHSWI010000001">
    <property type="protein sequence ID" value="MFC6644021.1"/>
    <property type="molecule type" value="Genomic_DNA"/>
</dbReference>
<evidence type="ECO:0000256" key="9">
    <source>
        <dbReference type="SAM" id="Phobius"/>
    </source>
</evidence>
<keyword evidence="4" id="KW-0328">Glycosyltransferase</keyword>
<keyword evidence="7 9" id="KW-1133">Transmembrane helix</keyword>
<evidence type="ECO:0000256" key="4">
    <source>
        <dbReference type="ARBA" id="ARBA00022676"/>
    </source>
</evidence>
<evidence type="ECO:0000256" key="8">
    <source>
        <dbReference type="ARBA" id="ARBA00023136"/>
    </source>
</evidence>
<dbReference type="PANTHER" id="PTHR12726:SF0">
    <property type="entry name" value="CERAMIDE GLUCOSYLTRANSFERASE"/>
    <property type="match status" value="1"/>
</dbReference>
<comment type="subcellular location">
    <subcellularLocation>
        <location evidence="1">Membrane</location>
        <topology evidence="1">Multi-pass membrane protein</topology>
    </subcellularLocation>
</comment>
<evidence type="ECO:0000313" key="10">
    <source>
        <dbReference type="EMBL" id="MFC6644021.1"/>
    </source>
</evidence>
<dbReference type="RefSeq" id="WP_263370593.1">
    <property type="nucleotide sequence ID" value="NZ_JAGSYD010000002.1"/>
</dbReference>
<evidence type="ECO:0000256" key="3">
    <source>
        <dbReference type="ARBA" id="ARBA00004991"/>
    </source>
</evidence>
<evidence type="ECO:0000256" key="6">
    <source>
        <dbReference type="ARBA" id="ARBA00022692"/>
    </source>
</evidence>
<reference evidence="12" key="2">
    <citation type="journal article" date="2019" name="Int. J. Syst. Evol. Microbiol.">
        <title>The Global Catalogue of Microorganisms (GCM) 10K type strain sequencing project: providing services to taxonomists for standard genome sequencing and annotation.</title>
        <authorList>
            <consortium name="The Broad Institute Genomics Platform"/>
            <consortium name="The Broad Institute Genome Sequencing Center for Infectious Disease"/>
            <person name="Wu L."/>
            <person name="Ma J."/>
        </authorList>
    </citation>
    <scope>NUCLEOTIDE SEQUENCE [LARGE SCALE GENOMIC DNA]</scope>
    <source>
        <strain evidence="12">CGMCC 1.16026</strain>
    </source>
</reference>
<dbReference type="EMBL" id="JBHSWI010000001">
    <property type="protein sequence ID" value="MFC6647512.1"/>
    <property type="molecule type" value="Genomic_DNA"/>
</dbReference>
<protein>
    <submittedName>
        <fullName evidence="10">Glycosyltransferase</fullName>
    </submittedName>
</protein>
<dbReference type="SUPFAM" id="SSF53448">
    <property type="entry name" value="Nucleotide-diphospho-sugar transferases"/>
    <property type="match status" value="1"/>
</dbReference>
<dbReference type="InterPro" id="IPR029044">
    <property type="entry name" value="Nucleotide-diphossugar_trans"/>
</dbReference>
<evidence type="ECO:0000256" key="7">
    <source>
        <dbReference type="ARBA" id="ARBA00022989"/>
    </source>
</evidence>
<accession>A0ABW1Z5S4</accession>
<keyword evidence="8 9" id="KW-0472">Membrane</keyword>
<evidence type="ECO:0000256" key="1">
    <source>
        <dbReference type="ARBA" id="ARBA00004141"/>
    </source>
</evidence>
<sequence length="399" mass="44655">MHILLRILFWVAMLGTVTSSIYCVMVLIAAGLFGARRRKDSAEPPTFTPPVSVLKPLHGTEEGMERNLETFFEQEYPGEWELLFCARQETDEGLMLAREVGKRYPQVNARFVTCGEPQPKFHNAKVYSLAKLDSVARYDNYITADADVRVKKDYLLRLVQNLKDPKLALASCVYLGTPHEDAGLSSRLDAVGKSVEMTSGVMVAIMLEGTKFALGATMVTRRQSFQDVGGFDELGQFYADDFVIGNRLAEQGKGVKMATHVIRLMVQDSPFWLSFRNQLRWMQSTRRSRPWGHLGTGLTFAMPFGVLGLLWGLCSGHAAVGLLWLLGMVLNRWLQAGMVLGVMGDEDWLPNTLMYPLRDLLGSILWLGSYGGENFYYRGKIYKLKDGGKVEAPEDEGSL</sequence>
<name>A0ABW1Z5S4_9BACT</name>
<comment type="pathway">
    <text evidence="3">Sphingolipid metabolism.</text>
</comment>
<dbReference type="Gene3D" id="3.90.550.10">
    <property type="entry name" value="Spore Coat Polysaccharide Biosynthesis Protein SpsA, Chain A"/>
    <property type="match status" value="1"/>
</dbReference>
<comment type="caution">
    <text evidence="10">The sequence shown here is derived from an EMBL/GenBank/DDBJ whole genome shotgun (WGS) entry which is preliminary data.</text>
</comment>
<comment type="pathway">
    <text evidence="2">Lipid metabolism; sphingolipid metabolism.</text>
</comment>
<evidence type="ECO:0000313" key="12">
    <source>
        <dbReference type="Proteomes" id="UP001596391"/>
    </source>
</evidence>
<reference evidence="10" key="1">
    <citation type="journal article" date="2014" name="Int. J. Syst. Evol. Microbiol.">
        <title>Complete genome of a new Firmicutes species belonging to the dominant human colonic microbiota ('Ruminococcus bicirculans') reveals two chromosomes and a selective capacity to utilize plant glucans.</title>
        <authorList>
            <consortium name="NISC Comparative Sequencing Program"/>
            <person name="Wegmann U."/>
            <person name="Louis P."/>
            <person name="Goesmann A."/>
            <person name="Henrissat B."/>
            <person name="Duncan S.H."/>
            <person name="Flint H.J."/>
        </authorList>
    </citation>
    <scope>NUCLEOTIDE SEQUENCE</scope>
    <source>
        <strain evidence="10">NBRC 107139</strain>
    </source>
</reference>
<keyword evidence="5" id="KW-0808">Transferase</keyword>
<gene>
    <name evidence="10" type="ORF">ACFQBQ_00090</name>
    <name evidence="11" type="ORF">ACFQBQ_18450</name>
</gene>
<dbReference type="InterPro" id="IPR025993">
    <property type="entry name" value="Ceramide_glucosylTrfase"/>
</dbReference>
<keyword evidence="6 9" id="KW-0812">Transmembrane</keyword>
<evidence type="ECO:0000256" key="2">
    <source>
        <dbReference type="ARBA" id="ARBA00004760"/>
    </source>
</evidence>
<organism evidence="10 12">
    <name type="scientific">Granulicella cerasi</name>
    <dbReference type="NCBI Taxonomy" id="741063"/>
    <lineage>
        <taxon>Bacteria</taxon>
        <taxon>Pseudomonadati</taxon>
        <taxon>Acidobacteriota</taxon>
        <taxon>Terriglobia</taxon>
        <taxon>Terriglobales</taxon>
        <taxon>Acidobacteriaceae</taxon>
        <taxon>Granulicella</taxon>
    </lineage>
</organism>
<dbReference type="PANTHER" id="PTHR12726">
    <property type="entry name" value="CERAMIDE GLUCOSYLTRANSFERASE"/>
    <property type="match status" value="1"/>
</dbReference>